<accession>A0A8H7UCY5</accession>
<evidence type="ECO:0000259" key="12">
    <source>
        <dbReference type="PROSITE" id="PS50110"/>
    </source>
</evidence>
<gene>
    <name evidence="14" type="ORF">INT43_008593</name>
</gene>
<keyword evidence="4" id="KW-0808">Transferase</keyword>
<evidence type="ECO:0000256" key="8">
    <source>
        <dbReference type="ARBA" id="ARBA00022840"/>
    </source>
</evidence>
<dbReference type="Gene3D" id="1.10.287.130">
    <property type="match status" value="1"/>
</dbReference>
<feature type="domain" description="HAMP" evidence="13">
    <location>
        <begin position="506"/>
        <end position="558"/>
    </location>
</feature>
<dbReference type="FunFam" id="1.10.287.130:FF:000002">
    <property type="entry name" value="Two-component osmosensing histidine kinase"/>
    <property type="match status" value="1"/>
</dbReference>
<evidence type="ECO:0000256" key="2">
    <source>
        <dbReference type="ARBA" id="ARBA00012438"/>
    </source>
</evidence>
<organism evidence="14 15">
    <name type="scientific">Mortierella isabellina</name>
    <name type="common">Filamentous fungus</name>
    <name type="synonym">Umbelopsis isabellina</name>
    <dbReference type="NCBI Taxonomy" id="91625"/>
    <lineage>
        <taxon>Eukaryota</taxon>
        <taxon>Fungi</taxon>
        <taxon>Fungi incertae sedis</taxon>
        <taxon>Mucoromycota</taxon>
        <taxon>Mucoromycotina</taxon>
        <taxon>Umbelopsidomycetes</taxon>
        <taxon>Umbelopsidales</taxon>
        <taxon>Umbelopsidaceae</taxon>
        <taxon>Umbelopsis</taxon>
    </lineage>
</organism>
<dbReference type="SUPFAM" id="SSF55874">
    <property type="entry name" value="ATPase domain of HSP90 chaperone/DNA topoisomerase II/histidine kinase"/>
    <property type="match status" value="1"/>
</dbReference>
<evidence type="ECO:0000256" key="1">
    <source>
        <dbReference type="ARBA" id="ARBA00000085"/>
    </source>
</evidence>
<dbReference type="Pfam" id="PF00072">
    <property type="entry name" value="Response_reg"/>
    <property type="match status" value="1"/>
</dbReference>
<dbReference type="PANTHER" id="PTHR45339">
    <property type="entry name" value="HYBRID SIGNAL TRANSDUCTION HISTIDINE KINASE J"/>
    <property type="match status" value="1"/>
</dbReference>
<dbReference type="SMART" id="SM00388">
    <property type="entry name" value="HisKA"/>
    <property type="match status" value="1"/>
</dbReference>
<dbReference type="OrthoDB" id="10266508at2759"/>
<dbReference type="EC" id="2.7.13.3" evidence="2"/>
<dbReference type="InterPro" id="IPR001789">
    <property type="entry name" value="Sig_transdc_resp-reg_receiver"/>
</dbReference>
<feature type="domain" description="Histidine kinase" evidence="11">
    <location>
        <begin position="856"/>
        <end position="1080"/>
    </location>
</feature>
<dbReference type="PROSITE" id="PS50109">
    <property type="entry name" value="HIS_KIN"/>
    <property type="match status" value="1"/>
</dbReference>
<evidence type="ECO:0000256" key="3">
    <source>
        <dbReference type="ARBA" id="ARBA00022553"/>
    </source>
</evidence>
<dbReference type="SUPFAM" id="SSF47384">
    <property type="entry name" value="Homodimeric domain of signal transducing histidine kinase"/>
    <property type="match status" value="1"/>
</dbReference>
<keyword evidence="3 10" id="KW-0597">Phosphoprotein</keyword>
<feature type="domain" description="Response regulatory" evidence="12">
    <location>
        <begin position="1239"/>
        <end position="1359"/>
    </location>
</feature>
<evidence type="ECO:0000256" key="7">
    <source>
        <dbReference type="ARBA" id="ARBA00022777"/>
    </source>
</evidence>
<dbReference type="InterPro" id="IPR036890">
    <property type="entry name" value="HATPase_C_sf"/>
</dbReference>
<keyword evidence="6" id="KW-0547">Nucleotide-binding</keyword>
<dbReference type="PROSITE" id="PS50110">
    <property type="entry name" value="RESPONSE_REGULATORY"/>
    <property type="match status" value="1"/>
</dbReference>
<dbReference type="SUPFAM" id="SSF52172">
    <property type="entry name" value="CheY-like"/>
    <property type="match status" value="1"/>
</dbReference>
<dbReference type="Gene3D" id="1.20.120.1530">
    <property type="match status" value="3"/>
</dbReference>
<name>A0A8H7UCY5_MORIS</name>
<feature type="domain" description="HAMP" evidence="13">
    <location>
        <begin position="322"/>
        <end position="374"/>
    </location>
</feature>
<evidence type="ECO:0000313" key="14">
    <source>
        <dbReference type="EMBL" id="KAG2181011.1"/>
    </source>
</evidence>
<evidence type="ECO:0000256" key="9">
    <source>
        <dbReference type="ARBA" id="ARBA00023012"/>
    </source>
</evidence>
<comment type="catalytic activity">
    <reaction evidence="1">
        <text>ATP + protein L-histidine = ADP + protein N-phospho-L-histidine.</text>
        <dbReference type="EC" id="2.7.13.3"/>
    </reaction>
</comment>
<dbReference type="Pfam" id="PF02518">
    <property type="entry name" value="HATPase_c"/>
    <property type="match status" value="1"/>
</dbReference>
<dbReference type="SMART" id="SM00448">
    <property type="entry name" value="REC"/>
    <property type="match status" value="1"/>
</dbReference>
<evidence type="ECO:0000256" key="10">
    <source>
        <dbReference type="PROSITE-ProRule" id="PRU00169"/>
    </source>
</evidence>
<dbReference type="InterPro" id="IPR036097">
    <property type="entry name" value="HisK_dim/P_sf"/>
</dbReference>
<dbReference type="SUPFAM" id="SSF58104">
    <property type="entry name" value="Methyl-accepting chemotaxis protein (MCP) signaling domain"/>
    <property type="match status" value="3"/>
</dbReference>
<feature type="domain" description="HAMP" evidence="13">
    <location>
        <begin position="690"/>
        <end position="742"/>
    </location>
</feature>
<dbReference type="Gene3D" id="1.10.287.950">
    <property type="entry name" value="Methyl-accepting chemotaxis protein"/>
    <property type="match status" value="1"/>
</dbReference>
<dbReference type="PANTHER" id="PTHR45339:SF1">
    <property type="entry name" value="HYBRID SIGNAL TRANSDUCTION HISTIDINE KINASE J"/>
    <property type="match status" value="1"/>
</dbReference>
<keyword evidence="8" id="KW-0067">ATP-binding</keyword>
<keyword evidence="15" id="KW-1185">Reference proteome</keyword>
<dbReference type="SMART" id="SM00387">
    <property type="entry name" value="HATPase_c"/>
    <property type="match status" value="1"/>
</dbReference>
<dbReference type="GO" id="GO:0005524">
    <property type="term" value="F:ATP binding"/>
    <property type="evidence" value="ECO:0007669"/>
    <property type="project" value="UniProtKB-KW"/>
</dbReference>
<evidence type="ECO:0000259" key="11">
    <source>
        <dbReference type="PROSITE" id="PS50109"/>
    </source>
</evidence>
<dbReference type="Gene3D" id="3.30.565.10">
    <property type="entry name" value="Histidine kinase-like ATPase, C-terminal domain"/>
    <property type="match status" value="1"/>
</dbReference>
<dbReference type="Pfam" id="PF00512">
    <property type="entry name" value="HisKA"/>
    <property type="match status" value="1"/>
</dbReference>
<keyword evidence="9" id="KW-0902">Two-component regulatory system</keyword>
<feature type="domain" description="HAMP" evidence="13">
    <location>
        <begin position="230"/>
        <end position="282"/>
    </location>
</feature>
<dbReference type="CDD" id="cd06225">
    <property type="entry name" value="HAMP"/>
    <property type="match status" value="5"/>
</dbReference>
<evidence type="ECO:0000256" key="5">
    <source>
        <dbReference type="ARBA" id="ARBA00022737"/>
    </source>
</evidence>
<dbReference type="GO" id="GO:0016020">
    <property type="term" value="C:membrane"/>
    <property type="evidence" value="ECO:0007669"/>
    <property type="project" value="InterPro"/>
</dbReference>
<proteinExistence type="predicted"/>
<evidence type="ECO:0000259" key="13">
    <source>
        <dbReference type="PROSITE" id="PS50885"/>
    </source>
</evidence>
<dbReference type="InterPro" id="IPR003660">
    <property type="entry name" value="HAMP_dom"/>
</dbReference>
<keyword evidence="5" id="KW-0677">Repeat</keyword>
<protein>
    <recommendedName>
        <fullName evidence="2">histidine kinase</fullName>
        <ecNumber evidence="2">2.7.13.3</ecNumber>
    </recommendedName>
</protein>
<dbReference type="PROSITE" id="PS50885">
    <property type="entry name" value="HAMP"/>
    <property type="match status" value="7"/>
</dbReference>
<evidence type="ECO:0000256" key="4">
    <source>
        <dbReference type="ARBA" id="ARBA00022679"/>
    </source>
</evidence>
<comment type="caution">
    <text evidence="14">The sequence shown here is derived from an EMBL/GenBank/DDBJ whole genome shotgun (WGS) entry which is preliminary data.</text>
</comment>
<feature type="domain" description="HAMP" evidence="13">
    <location>
        <begin position="414"/>
        <end position="466"/>
    </location>
</feature>
<dbReference type="SMART" id="SM00304">
    <property type="entry name" value="HAMP"/>
    <property type="match status" value="8"/>
</dbReference>
<keyword evidence="7" id="KW-0418">Kinase</keyword>
<dbReference type="CDD" id="cd00082">
    <property type="entry name" value="HisKA"/>
    <property type="match status" value="1"/>
</dbReference>
<dbReference type="InterPro" id="IPR011006">
    <property type="entry name" value="CheY-like_superfamily"/>
</dbReference>
<feature type="domain" description="HAMP" evidence="13">
    <location>
        <begin position="782"/>
        <end position="834"/>
    </location>
</feature>
<sequence>MALVQVLQHVSSVLSNLEVQVYQVDDIAIQDLDQQEAQMLNLVNSLLGRLVRKHRIMDNPDDNTIEKPQTKKMRIYEPHSTDIDILDAEEYQEIPSSNNWVTNNGAGYFALPASMDNTLVSPPELIMSPPASFCCSQCLQQAAAIASEIRNGRLDCRIKCDNHGASSESQALKMAINSMSDHLERVVLEIIRVVREAAVEGKLGGQAIVASEDAKGVWNQLITNLNVMARNHSEQVRDIAEVSTAVALGDLSKQITVEVTGETLLLKNTINTMVNQLNLFASEVTRVAHMVGTEGTLGVQAKVQGVGGTWKLLTDNVNTMAANLTADVRDIATVCKAVARGDLTKEVTVECKGEILELKNTINTMVDQLQTFATEVTRVSLEVGTEGKLGGQAVVKNVGGTWKDLTDNVNLMASNLTNQVRDIAMVCKSVARGDLSQKVTVNVQGEILELKNTMNTMVEQLRMFAAEVTRVANEVGTEGKLGGQAVVNNVGGTWQDLTVSVNTMAANLTAQVRDIANVSKAVARGDLTKKVTVDVQGEILDLKETINTMVDQLQTFATEVTRVSLEVGTEGKLGGQAVVKDVDGIWKDLTNNVNIMAFNLTTQVRSIAEVTKAVANGDLSKTISVDVGGEISDLKTTVNIMVEKLRMFAAEVTRVSKEVGVEGKLGGQAVVPSVGGTWKDLTDNVNIMASNLTTQVRSIAQVTKAVADGDLSKKIEVETRGEILDLKNTVNNMVDQLNVFSAEVTRVAKEVGTEGKLGGQAVVPSVGGTWKDLTDNVNMMAGNLTTQVRSIAQITAAAAENDFSRLITVEASGEMDSLKTKINQMVYSLRDAIQKNTLAREAAELANRSKSEFLANMSHEIRTPMNGIIGMTSLTLETELSRQQRENLMIVSSLALNLLTIIDDILDISKIEAGRMTIESIPFNLRTTIFSILKTLSVKASSKKLDMTFDVDSNVPDQLLGDPLRTKQVVINLVGNAVKFTSEGSVDVQVSVVEDAGIIDGRITLQFCVTDTGIGIPEDKLSLIFETFCQADGGTTRRFGGTGLGLTISRRLVELMGGRLWVESIYGRGSKFYFTLPVALGNMGFESLEQRLAPFQGRQVLFIDSSLGSAESNGFMEQIQQLKLRPVRKTNVEAVAKHTLPGGTGGPILRETGDPIDMIVLDELSLADRVRELSHIRYTPIVVVAKSLPPLNIKKSIDLSIASYLNAPSSLLDLATAMLVALESNAALQGDSSTTSPLSILLAEDNIVNQKLATRILEKFGHKCEIVSNGQLAVDAFQNKRFDLILMDVQMPIMGGFEATQKIRAIEQNAATGERIPIIALTAHAMIGDREKCLSIGMDEYVTKPLKFPELIAAINKFAPNRQYGSRNEEFGV</sequence>
<dbReference type="EMBL" id="JAEPQZ010000005">
    <property type="protein sequence ID" value="KAG2181011.1"/>
    <property type="molecule type" value="Genomic_DNA"/>
</dbReference>
<dbReference type="GO" id="GO:0000155">
    <property type="term" value="F:phosphorelay sensor kinase activity"/>
    <property type="evidence" value="ECO:0007669"/>
    <property type="project" value="InterPro"/>
</dbReference>
<dbReference type="Pfam" id="PF00672">
    <property type="entry name" value="HAMP"/>
    <property type="match status" value="6"/>
</dbReference>
<feature type="domain" description="HAMP" evidence="13">
    <location>
        <begin position="598"/>
        <end position="650"/>
    </location>
</feature>
<evidence type="ECO:0000313" key="15">
    <source>
        <dbReference type="Proteomes" id="UP000654370"/>
    </source>
</evidence>
<dbReference type="Gene3D" id="1.10.8.500">
    <property type="entry name" value="HAMP domain in histidine kinase"/>
    <property type="match status" value="1"/>
</dbReference>
<dbReference type="FunFam" id="3.30.565.10:FF:000010">
    <property type="entry name" value="Sensor histidine kinase RcsC"/>
    <property type="match status" value="1"/>
</dbReference>
<reference evidence="14" key="1">
    <citation type="submission" date="2020-12" db="EMBL/GenBank/DDBJ databases">
        <title>Metabolic potential, ecology and presence of endohyphal bacteria is reflected in genomic diversity of Mucoromycotina.</title>
        <authorList>
            <person name="Muszewska A."/>
            <person name="Okrasinska A."/>
            <person name="Steczkiewicz K."/>
            <person name="Drgas O."/>
            <person name="Orlowska M."/>
            <person name="Perlinska-Lenart U."/>
            <person name="Aleksandrzak-Piekarczyk T."/>
            <person name="Szatraj K."/>
            <person name="Zielenkiewicz U."/>
            <person name="Pilsyk S."/>
            <person name="Malc E."/>
            <person name="Mieczkowski P."/>
            <person name="Kruszewska J.S."/>
            <person name="Biernat P."/>
            <person name="Pawlowska J."/>
        </authorList>
    </citation>
    <scope>NUCLEOTIDE SEQUENCE</scope>
    <source>
        <strain evidence="14">WA0000067209</strain>
    </source>
</reference>
<dbReference type="FunFam" id="1.20.120.1530:FF:000002">
    <property type="entry name" value="Two-component osmosensing histidine kinase"/>
    <property type="match status" value="4"/>
</dbReference>
<dbReference type="Pfam" id="PF18947">
    <property type="entry name" value="HAMP_2"/>
    <property type="match status" value="1"/>
</dbReference>
<feature type="modified residue" description="4-aspartylphosphate" evidence="10">
    <location>
        <position position="1288"/>
    </location>
</feature>
<dbReference type="Proteomes" id="UP000654370">
    <property type="component" value="Unassembled WGS sequence"/>
</dbReference>
<dbReference type="InterPro" id="IPR005467">
    <property type="entry name" value="His_kinase_dom"/>
</dbReference>
<dbReference type="InterPro" id="IPR004358">
    <property type="entry name" value="Sig_transdc_His_kin-like_C"/>
</dbReference>
<evidence type="ECO:0000256" key="6">
    <source>
        <dbReference type="ARBA" id="ARBA00022741"/>
    </source>
</evidence>
<dbReference type="CDD" id="cd17546">
    <property type="entry name" value="REC_hyHK_CKI1_RcsC-like"/>
    <property type="match status" value="1"/>
</dbReference>
<dbReference type="CDD" id="cd16922">
    <property type="entry name" value="HATPase_EvgS-ArcB-TorS-like"/>
    <property type="match status" value="1"/>
</dbReference>
<dbReference type="PRINTS" id="PR00344">
    <property type="entry name" value="BCTRLSENSOR"/>
</dbReference>
<dbReference type="InterPro" id="IPR003594">
    <property type="entry name" value="HATPase_dom"/>
</dbReference>
<dbReference type="Gene3D" id="3.40.50.2300">
    <property type="match status" value="1"/>
</dbReference>
<dbReference type="InterPro" id="IPR003661">
    <property type="entry name" value="HisK_dim/P_dom"/>
</dbReference>